<protein>
    <submittedName>
        <fullName evidence="2">Uncharacterized protein</fullName>
    </submittedName>
</protein>
<dbReference type="HOGENOM" id="CLU_1669021_0_0_1"/>
<sequence length="158" mass="17551">MDSTLPTITTPLRPDPSSQVNYNEIGAILSQARQALDRIVREVGELDGLEMTARVTEEYDNSPDTAFEAQATLLEVLDEEVKALKRWLEELHDLVQGALEDSTNIASTTITKTGVVDEKRHQEWALTGSRARYMVVVLLLSASLLATLFALFFVSTQK</sequence>
<dbReference type="GeneID" id="63921147"/>
<keyword evidence="1" id="KW-1133">Transmembrane helix</keyword>
<keyword evidence="1" id="KW-0812">Transmembrane</keyword>
<dbReference type="AlphaFoldDB" id="A0A074WQ17"/>
<gene>
    <name evidence="2" type="ORF">M437DRAFT_82556</name>
</gene>
<name>A0A074WQ17_AURM1</name>
<dbReference type="Proteomes" id="UP000030672">
    <property type="component" value="Unassembled WGS sequence"/>
</dbReference>
<keyword evidence="1" id="KW-0472">Membrane</keyword>
<keyword evidence="3" id="KW-1185">Reference proteome</keyword>
<accession>A0A074WQ17</accession>
<evidence type="ECO:0000256" key="1">
    <source>
        <dbReference type="SAM" id="Phobius"/>
    </source>
</evidence>
<evidence type="ECO:0000313" key="3">
    <source>
        <dbReference type="Proteomes" id="UP000030672"/>
    </source>
</evidence>
<dbReference type="RefSeq" id="XP_040881564.1">
    <property type="nucleotide sequence ID" value="XM_041027774.1"/>
</dbReference>
<dbReference type="EMBL" id="KL584828">
    <property type="protein sequence ID" value="KEQ64541.1"/>
    <property type="molecule type" value="Genomic_DNA"/>
</dbReference>
<reference evidence="2 3" key="1">
    <citation type="journal article" date="2014" name="BMC Genomics">
        <title>Genome sequencing of four Aureobasidium pullulans varieties: biotechnological potential, stress tolerance, and description of new species.</title>
        <authorList>
            <person name="Gostin Ar C."/>
            <person name="Ohm R.A."/>
            <person name="Kogej T."/>
            <person name="Sonjak S."/>
            <person name="Turk M."/>
            <person name="Zajc J."/>
            <person name="Zalar P."/>
            <person name="Grube M."/>
            <person name="Sun H."/>
            <person name="Han J."/>
            <person name="Sharma A."/>
            <person name="Chiniquy J."/>
            <person name="Ngan C.Y."/>
            <person name="Lipzen A."/>
            <person name="Barry K."/>
            <person name="Grigoriev I.V."/>
            <person name="Gunde-Cimerman N."/>
        </authorList>
    </citation>
    <scope>NUCLEOTIDE SEQUENCE [LARGE SCALE GENOMIC DNA]</scope>
    <source>
        <strain evidence="2 3">CBS 110374</strain>
    </source>
</reference>
<evidence type="ECO:0000313" key="2">
    <source>
        <dbReference type="EMBL" id="KEQ64541.1"/>
    </source>
</evidence>
<organism evidence="2 3">
    <name type="scientific">Aureobasidium melanogenum (strain CBS 110374)</name>
    <name type="common">Aureobasidium pullulans var. melanogenum</name>
    <dbReference type="NCBI Taxonomy" id="1043003"/>
    <lineage>
        <taxon>Eukaryota</taxon>
        <taxon>Fungi</taxon>
        <taxon>Dikarya</taxon>
        <taxon>Ascomycota</taxon>
        <taxon>Pezizomycotina</taxon>
        <taxon>Dothideomycetes</taxon>
        <taxon>Dothideomycetidae</taxon>
        <taxon>Dothideales</taxon>
        <taxon>Saccotheciaceae</taxon>
        <taxon>Aureobasidium</taxon>
    </lineage>
</organism>
<feature type="transmembrane region" description="Helical" evidence="1">
    <location>
        <begin position="133"/>
        <end position="154"/>
    </location>
</feature>
<proteinExistence type="predicted"/>